<dbReference type="EMBL" id="JACCKX010000001">
    <property type="protein sequence ID" value="NZA03227.1"/>
    <property type="molecule type" value="Genomic_DNA"/>
</dbReference>
<accession>A0A853IZ56</accession>
<dbReference type="RefSeq" id="WP_180551476.1">
    <property type="nucleotide sequence ID" value="NZ_DAIPTI010000001.1"/>
</dbReference>
<name>A0A853IZ56_9BURK</name>
<gene>
    <name evidence="2" type="ORF">H0I39_18595</name>
</gene>
<feature type="compositionally biased region" description="Low complexity" evidence="1">
    <location>
        <begin position="34"/>
        <end position="51"/>
    </location>
</feature>
<feature type="region of interest" description="Disordered" evidence="1">
    <location>
        <begin position="34"/>
        <end position="69"/>
    </location>
</feature>
<comment type="caution">
    <text evidence="2">The sequence shown here is derived from an EMBL/GenBank/DDBJ whole genome shotgun (WGS) entry which is preliminary data.</text>
</comment>
<organism evidence="2 3">
    <name type="scientific">Ottowia beijingensis</name>
    <dbReference type="NCBI Taxonomy" id="1207057"/>
    <lineage>
        <taxon>Bacteria</taxon>
        <taxon>Pseudomonadati</taxon>
        <taxon>Pseudomonadota</taxon>
        <taxon>Betaproteobacteria</taxon>
        <taxon>Burkholderiales</taxon>
        <taxon>Comamonadaceae</taxon>
        <taxon>Ottowia</taxon>
    </lineage>
</organism>
<protein>
    <submittedName>
        <fullName evidence="2">Uncharacterized protein</fullName>
    </submittedName>
</protein>
<reference evidence="2 3" key="1">
    <citation type="submission" date="2020-07" db="EMBL/GenBank/DDBJ databases">
        <authorList>
            <person name="Maaloum M."/>
        </authorList>
    </citation>
    <scope>NUCLEOTIDE SEQUENCE [LARGE SCALE GENOMIC DNA]</scope>
    <source>
        <strain evidence="2 3">GCS-AN-3</strain>
    </source>
</reference>
<proteinExistence type="predicted"/>
<dbReference type="AlphaFoldDB" id="A0A853IZ56"/>
<evidence type="ECO:0000313" key="3">
    <source>
        <dbReference type="Proteomes" id="UP000589716"/>
    </source>
</evidence>
<dbReference type="Proteomes" id="UP000589716">
    <property type="component" value="Unassembled WGS sequence"/>
</dbReference>
<evidence type="ECO:0000256" key="1">
    <source>
        <dbReference type="SAM" id="MobiDB-lite"/>
    </source>
</evidence>
<keyword evidence="3" id="KW-1185">Reference proteome</keyword>
<feature type="compositionally biased region" description="Basic and acidic residues" evidence="1">
    <location>
        <begin position="52"/>
        <end position="69"/>
    </location>
</feature>
<sequence>MKRPTATRPPRTANRAVRVAAPAPRNPVAAALAARRTSGAAGRHGPQASARRAAERAALVRELRSARDD</sequence>
<evidence type="ECO:0000313" key="2">
    <source>
        <dbReference type="EMBL" id="NZA03227.1"/>
    </source>
</evidence>